<evidence type="ECO:0000256" key="4">
    <source>
        <dbReference type="ARBA" id="ARBA00022980"/>
    </source>
</evidence>
<reference evidence="9 10" key="1">
    <citation type="submission" date="2022-05" db="EMBL/GenBank/DDBJ databases">
        <authorList>
            <consortium name="Genoscope - CEA"/>
            <person name="William W."/>
        </authorList>
    </citation>
    <scope>NUCLEOTIDE SEQUENCE [LARGE SCALE GENOMIC DNA]</scope>
</reference>
<keyword evidence="5" id="KW-0496">Mitochondrion</keyword>
<dbReference type="HAMAP" id="MF_01367">
    <property type="entry name" value="Ribosomal_uL14"/>
    <property type="match status" value="1"/>
</dbReference>
<gene>
    <name evidence="9" type="ORF">PMEA_00021096</name>
</gene>
<evidence type="ECO:0000256" key="6">
    <source>
        <dbReference type="ARBA" id="ARBA00023274"/>
    </source>
</evidence>
<evidence type="ECO:0000256" key="2">
    <source>
        <dbReference type="ARBA" id="ARBA00010745"/>
    </source>
</evidence>
<evidence type="ECO:0000256" key="8">
    <source>
        <dbReference type="ARBA" id="ARBA00042938"/>
    </source>
</evidence>
<sequence length="182" mass="20190">MAAFFKFTSKTISSNGQLKSLFFQGSSPLFAQTKQIWNTHLLGTNLLSGCHSVTLSPLLLGSIQKRNITLLTTFKVVDNSTLGKSVKKNRKPYLIGFYRKRKTADPGDVIRVAVAGKTNKAVVIGTRKTKHHTIPRYDNNCIVLVDDNLAPLGTRVKAPIPTILRKRQEKLSKVLALATRFI</sequence>
<dbReference type="Gene3D" id="2.40.150.20">
    <property type="entry name" value="Ribosomal protein L14"/>
    <property type="match status" value="1"/>
</dbReference>
<dbReference type="SUPFAM" id="SSF50193">
    <property type="entry name" value="Ribosomal protein L14"/>
    <property type="match status" value="1"/>
</dbReference>
<dbReference type="SMART" id="SM01374">
    <property type="entry name" value="Ribosomal_L14"/>
    <property type="match status" value="1"/>
</dbReference>
<protein>
    <recommendedName>
        <fullName evidence="7">Large ribosomal subunit protein uL14m</fullName>
    </recommendedName>
    <alternativeName>
        <fullName evidence="8">39S ribosomal protein L14, mitochondrial</fullName>
    </alternativeName>
</protein>
<organism evidence="9 10">
    <name type="scientific">Pocillopora meandrina</name>
    <dbReference type="NCBI Taxonomy" id="46732"/>
    <lineage>
        <taxon>Eukaryota</taxon>
        <taxon>Metazoa</taxon>
        <taxon>Cnidaria</taxon>
        <taxon>Anthozoa</taxon>
        <taxon>Hexacorallia</taxon>
        <taxon>Scleractinia</taxon>
        <taxon>Astrocoeniina</taxon>
        <taxon>Pocilloporidae</taxon>
        <taxon>Pocillopora</taxon>
    </lineage>
</organism>
<comment type="subcellular location">
    <subcellularLocation>
        <location evidence="1">Mitochondrion</location>
    </subcellularLocation>
</comment>
<proteinExistence type="inferred from homology"/>
<dbReference type="PANTHER" id="PTHR21037:SF3">
    <property type="entry name" value="LARGE RIBOSOMAL SUBUNIT PROTEIN UL14M"/>
    <property type="match status" value="1"/>
</dbReference>
<keyword evidence="6" id="KW-0687">Ribonucleoprotein</keyword>
<dbReference type="PANTHER" id="PTHR21037">
    <property type="entry name" value="39S RIBOSOMAL PROTEIN L14, MITOCHONDRIAL"/>
    <property type="match status" value="1"/>
</dbReference>
<evidence type="ECO:0000313" key="9">
    <source>
        <dbReference type="EMBL" id="CAH3144552.1"/>
    </source>
</evidence>
<keyword evidence="3" id="KW-0809">Transit peptide</keyword>
<evidence type="ECO:0000256" key="7">
    <source>
        <dbReference type="ARBA" id="ARBA00040118"/>
    </source>
</evidence>
<dbReference type="AlphaFoldDB" id="A0AAU9XDN9"/>
<dbReference type="GO" id="GO:0006412">
    <property type="term" value="P:translation"/>
    <property type="evidence" value="ECO:0007669"/>
    <property type="project" value="InterPro"/>
</dbReference>
<dbReference type="FunFam" id="2.40.150.20:FF:000018">
    <property type="entry name" value="Ribosomal protein L14, putative"/>
    <property type="match status" value="1"/>
</dbReference>
<name>A0AAU9XDN9_9CNID</name>
<comment type="caution">
    <text evidence="9">The sequence shown here is derived from an EMBL/GenBank/DDBJ whole genome shotgun (WGS) entry which is preliminary data.</text>
</comment>
<dbReference type="GO" id="GO:0005739">
    <property type="term" value="C:mitochondrion"/>
    <property type="evidence" value="ECO:0007669"/>
    <property type="project" value="UniProtKB-SubCell"/>
</dbReference>
<comment type="similarity">
    <text evidence="2">Belongs to the universal ribosomal protein uL14 family.</text>
</comment>
<dbReference type="InterPro" id="IPR036853">
    <property type="entry name" value="Ribosomal_uL14_sf"/>
</dbReference>
<dbReference type="CDD" id="cd00337">
    <property type="entry name" value="Ribosomal_uL14"/>
    <property type="match status" value="1"/>
</dbReference>
<dbReference type="InterPro" id="IPR000218">
    <property type="entry name" value="Ribosomal_uL14"/>
</dbReference>
<dbReference type="GO" id="GO:1990904">
    <property type="term" value="C:ribonucleoprotein complex"/>
    <property type="evidence" value="ECO:0007669"/>
    <property type="project" value="UniProtKB-KW"/>
</dbReference>
<dbReference type="GO" id="GO:0003735">
    <property type="term" value="F:structural constituent of ribosome"/>
    <property type="evidence" value="ECO:0007669"/>
    <property type="project" value="InterPro"/>
</dbReference>
<keyword evidence="4" id="KW-0689">Ribosomal protein</keyword>
<dbReference type="GO" id="GO:0005840">
    <property type="term" value="C:ribosome"/>
    <property type="evidence" value="ECO:0007669"/>
    <property type="project" value="UniProtKB-KW"/>
</dbReference>
<keyword evidence="10" id="KW-1185">Reference proteome</keyword>
<evidence type="ECO:0000256" key="5">
    <source>
        <dbReference type="ARBA" id="ARBA00023128"/>
    </source>
</evidence>
<dbReference type="Proteomes" id="UP001159428">
    <property type="component" value="Unassembled WGS sequence"/>
</dbReference>
<accession>A0AAU9XDN9</accession>
<evidence type="ECO:0000256" key="3">
    <source>
        <dbReference type="ARBA" id="ARBA00022946"/>
    </source>
</evidence>
<evidence type="ECO:0000256" key="1">
    <source>
        <dbReference type="ARBA" id="ARBA00004173"/>
    </source>
</evidence>
<dbReference type="Pfam" id="PF00238">
    <property type="entry name" value="Ribosomal_L14"/>
    <property type="match status" value="1"/>
</dbReference>
<dbReference type="EMBL" id="CALNXJ010000039">
    <property type="protein sequence ID" value="CAH3144552.1"/>
    <property type="molecule type" value="Genomic_DNA"/>
</dbReference>
<evidence type="ECO:0000313" key="10">
    <source>
        <dbReference type="Proteomes" id="UP001159428"/>
    </source>
</evidence>